<dbReference type="Gene3D" id="3.10.400.10">
    <property type="entry name" value="Sulfate adenylyltransferase"/>
    <property type="match status" value="1"/>
</dbReference>
<dbReference type="Gene3D" id="3.40.50.300">
    <property type="entry name" value="P-loop containing nucleotide triphosphate hydrolases"/>
    <property type="match status" value="1"/>
</dbReference>
<protein>
    <recommendedName>
        <fullName evidence="9">Adenylyl-sulfate kinase</fullName>
        <ecNumber evidence="9">2.7.1.25</ecNumber>
    </recommendedName>
    <alternativeName>
        <fullName evidence="9">APS kinase</fullName>
    </alternativeName>
    <alternativeName>
        <fullName evidence="9">ATP adenosine-5'-phosphosulfate 3'-phosphotransferase</fullName>
    </alternativeName>
    <alternativeName>
        <fullName evidence="9">Adenosine-5'-phosphosulfate kinase</fullName>
    </alternativeName>
</protein>
<dbReference type="NCBIfam" id="NF003013">
    <property type="entry name" value="PRK03846.1"/>
    <property type="match status" value="1"/>
</dbReference>
<gene>
    <name evidence="9" type="primary">cysC</name>
    <name evidence="13" type="synonym">sat/cysC</name>
    <name evidence="13" type="ORF">CFX0092_A1063</name>
</gene>
<dbReference type="EMBL" id="LN890655">
    <property type="protein sequence ID" value="CUS02941.2"/>
    <property type="molecule type" value="Genomic_DNA"/>
</dbReference>
<evidence type="ECO:0000256" key="2">
    <source>
        <dbReference type="ARBA" id="ARBA00002632"/>
    </source>
</evidence>
<feature type="domain" description="Sulphate adenylyltransferase catalytic" evidence="11">
    <location>
        <begin position="183"/>
        <end position="399"/>
    </location>
</feature>
<evidence type="ECO:0000256" key="7">
    <source>
        <dbReference type="ARBA" id="ARBA00022840"/>
    </source>
</evidence>
<proteinExistence type="inferred from homology"/>
<dbReference type="InterPro" id="IPR015947">
    <property type="entry name" value="PUA-like_sf"/>
</dbReference>
<dbReference type="KEGG" id="pbf:CFX0092_A1063"/>
<dbReference type="Gene3D" id="3.40.50.620">
    <property type="entry name" value="HUPs"/>
    <property type="match status" value="1"/>
</dbReference>
<feature type="domain" description="APS kinase" evidence="10">
    <location>
        <begin position="407"/>
        <end position="556"/>
    </location>
</feature>
<dbReference type="PANTHER" id="PTHR42700:SF1">
    <property type="entry name" value="SULFATE ADENYLYLTRANSFERASE"/>
    <property type="match status" value="1"/>
</dbReference>
<evidence type="ECO:0000256" key="4">
    <source>
        <dbReference type="ARBA" id="ARBA00022679"/>
    </source>
</evidence>
<organism evidence="13 14">
    <name type="scientific">Candidatus Promineifilum breve</name>
    <dbReference type="NCBI Taxonomy" id="1806508"/>
    <lineage>
        <taxon>Bacteria</taxon>
        <taxon>Bacillati</taxon>
        <taxon>Chloroflexota</taxon>
        <taxon>Ardenticatenia</taxon>
        <taxon>Candidatus Promineifilales</taxon>
        <taxon>Candidatus Promineifilaceae</taxon>
        <taxon>Candidatus Promineifilum</taxon>
    </lineage>
</organism>
<comment type="function">
    <text evidence="2 9">Catalyzes the synthesis of activated sulfate.</text>
</comment>
<dbReference type="InterPro" id="IPR050512">
    <property type="entry name" value="Sulf_AdTrans/APS_kinase"/>
</dbReference>
<dbReference type="GO" id="GO:0005737">
    <property type="term" value="C:cytoplasm"/>
    <property type="evidence" value="ECO:0007669"/>
    <property type="project" value="TreeGrafter"/>
</dbReference>
<feature type="active site" description="Phosphoserine intermediate" evidence="9">
    <location>
        <position position="489"/>
    </location>
</feature>
<dbReference type="CDD" id="cd00517">
    <property type="entry name" value="ATPS"/>
    <property type="match status" value="1"/>
</dbReference>
<dbReference type="InterPro" id="IPR027417">
    <property type="entry name" value="P-loop_NTPase"/>
</dbReference>
<evidence type="ECO:0000259" key="11">
    <source>
        <dbReference type="Pfam" id="PF01747"/>
    </source>
</evidence>
<evidence type="ECO:0000256" key="1">
    <source>
        <dbReference type="ARBA" id="ARBA00001823"/>
    </source>
</evidence>
<dbReference type="InterPro" id="IPR025980">
    <property type="entry name" value="ATP-Sase_PUA-like_dom"/>
</dbReference>
<dbReference type="InterPro" id="IPR059117">
    <property type="entry name" value="APS_kinase_dom"/>
</dbReference>
<evidence type="ECO:0000256" key="8">
    <source>
        <dbReference type="ARBA" id="ARBA00049370"/>
    </source>
</evidence>
<feature type="domain" description="ATP-sulfurylase PUA-like" evidence="12">
    <location>
        <begin position="17"/>
        <end position="174"/>
    </location>
</feature>
<dbReference type="SUPFAM" id="SSF52374">
    <property type="entry name" value="Nucleotidylyl transferase"/>
    <property type="match status" value="1"/>
</dbReference>
<dbReference type="Pfam" id="PF01583">
    <property type="entry name" value="APS_kinase"/>
    <property type="match status" value="1"/>
</dbReference>
<dbReference type="NCBIfam" id="NF004040">
    <property type="entry name" value="PRK05537.1"/>
    <property type="match status" value="1"/>
</dbReference>
<dbReference type="Proteomes" id="UP000215027">
    <property type="component" value="Chromosome I"/>
</dbReference>
<dbReference type="PANTHER" id="PTHR42700">
    <property type="entry name" value="SULFATE ADENYLYLTRANSFERASE"/>
    <property type="match status" value="1"/>
</dbReference>
<dbReference type="Pfam" id="PF01747">
    <property type="entry name" value="ATP-sulfurylase"/>
    <property type="match status" value="1"/>
</dbReference>
<dbReference type="SUPFAM" id="SSF88697">
    <property type="entry name" value="PUA domain-like"/>
    <property type="match status" value="1"/>
</dbReference>
<dbReference type="InterPro" id="IPR002891">
    <property type="entry name" value="APS"/>
</dbReference>
<dbReference type="InterPro" id="IPR024951">
    <property type="entry name" value="Sulfurylase_cat_dom"/>
</dbReference>
<evidence type="ECO:0000256" key="5">
    <source>
        <dbReference type="ARBA" id="ARBA00022695"/>
    </source>
</evidence>
<reference evidence="13" key="1">
    <citation type="submission" date="2016-01" db="EMBL/GenBank/DDBJ databases">
        <authorList>
            <person name="Mcilroy J.S."/>
            <person name="Karst M S."/>
            <person name="Albertsen M."/>
        </authorList>
    </citation>
    <scope>NUCLEOTIDE SEQUENCE</scope>
    <source>
        <strain evidence="13">Cfx-K</strain>
    </source>
</reference>
<dbReference type="GO" id="GO:0004781">
    <property type="term" value="F:sulfate adenylyltransferase (ATP) activity"/>
    <property type="evidence" value="ECO:0007669"/>
    <property type="project" value="UniProtKB-EC"/>
</dbReference>
<comment type="pathway">
    <text evidence="3 9">Sulfur metabolism; hydrogen sulfide biosynthesis; sulfite from sulfate: step 2/3.</text>
</comment>
<dbReference type="AlphaFoldDB" id="A0A160SZE0"/>
<dbReference type="CDD" id="cd02027">
    <property type="entry name" value="APSK"/>
    <property type="match status" value="1"/>
</dbReference>
<evidence type="ECO:0000259" key="10">
    <source>
        <dbReference type="Pfam" id="PF01583"/>
    </source>
</evidence>
<keyword evidence="7 9" id="KW-0067">ATP-binding</keyword>
<dbReference type="HAMAP" id="MF_00065">
    <property type="entry name" value="Adenylyl_sulf_kinase"/>
    <property type="match status" value="1"/>
</dbReference>
<keyword evidence="9" id="KW-0597">Phosphoprotein</keyword>
<dbReference type="InterPro" id="IPR014729">
    <property type="entry name" value="Rossmann-like_a/b/a_fold"/>
</dbReference>
<evidence type="ECO:0000256" key="6">
    <source>
        <dbReference type="ARBA" id="ARBA00022741"/>
    </source>
</evidence>
<keyword evidence="9 13" id="KW-0418">Kinase</keyword>
<dbReference type="Pfam" id="PF14306">
    <property type="entry name" value="PUA_2"/>
    <property type="match status" value="1"/>
</dbReference>
<dbReference type="GO" id="GO:0005524">
    <property type="term" value="F:ATP binding"/>
    <property type="evidence" value="ECO:0007669"/>
    <property type="project" value="UniProtKB-UniRule"/>
</dbReference>
<comment type="catalytic activity">
    <reaction evidence="1 9">
        <text>adenosine 5'-phosphosulfate + ATP = 3'-phosphoadenylyl sulfate + ADP + H(+)</text>
        <dbReference type="Rhea" id="RHEA:24152"/>
        <dbReference type="ChEBI" id="CHEBI:15378"/>
        <dbReference type="ChEBI" id="CHEBI:30616"/>
        <dbReference type="ChEBI" id="CHEBI:58243"/>
        <dbReference type="ChEBI" id="CHEBI:58339"/>
        <dbReference type="ChEBI" id="CHEBI:456216"/>
        <dbReference type="EC" id="2.7.1.25"/>
    </reaction>
</comment>
<keyword evidence="14" id="KW-1185">Reference proteome</keyword>
<evidence type="ECO:0000256" key="3">
    <source>
        <dbReference type="ARBA" id="ARBA00004806"/>
    </source>
</evidence>
<dbReference type="NCBIfam" id="TIGR00339">
    <property type="entry name" value="sopT"/>
    <property type="match status" value="1"/>
</dbReference>
<name>A0A160SZE0_9CHLR</name>
<evidence type="ECO:0000259" key="12">
    <source>
        <dbReference type="Pfam" id="PF14306"/>
    </source>
</evidence>
<dbReference type="GO" id="GO:0070814">
    <property type="term" value="P:hydrogen sulfide biosynthetic process"/>
    <property type="evidence" value="ECO:0007669"/>
    <property type="project" value="UniProtKB-UniRule"/>
</dbReference>
<dbReference type="SUPFAM" id="SSF52540">
    <property type="entry name" value="P-loop containing nucleoside triphosphate hydrolases"/>
    <property type="match status" value="1"/>
</dbReference>
<evidence type="ECO:0000256" key="9">
    <source>
        <dbReference type="HAMAP-Rule" id="MF_00065"/>
    </source>
</evidence>
<comment type="catalytic activity">
    <reaction evidence="8">
        <text>sulfate + ATP + H(+) = adenosine 5'-phosphosulfate + diphosphate</text>
        <dbReference type="Rhea" id="RHEA:18133"/>
        <dbReference type="ChEBI" id="CHEBI:15378"/>
        <dbReference type="ChEBI" id="CHEBI:16189"/>
        <dbReference type="ChEBI" id="CHEBI:30616"/>
        <dbReference type="ChEBI" id="CHEBI:33019"/>
        <dbReference type="ChEBI" id="CHEBI:58243"/>
        <dbReference type="EC" id="2.7.7.4"/>
    </reaction>
</comment>
<dbReference type="FunFam" id="3.40.50.300:FF:000802">
    <property type="entry name" value="Sulfate adenylyltransferase"/>
    <property type="match status" value="1"/>
</dbReference>
<sequence>MLTMTAEPTMNEKTALITPYGGELIDLMVPDAERAELRAYANTLRSVRISERAACDLELLATGGFSPLDRFMSEADHQSVLDTMRLTNGYLFPIPVPLPVDEETADSLKIGQDVALRSPSNELLAVMNVEEIYPWNVEEVALKAFGTLDLRHPIVAEMHGWGKYFISGELRVLQLPARYDFKSLRLTPAETRARLEQFGHQNVIAFQTRNPLHRVHEELTKRATMEKDGVLLLHPSVGMTKPGDVDHFTRVRTYKALAQRYYDPDRILLSLLPLAMRMGGPREAVWHAIIRRNHGANHLIVGRDHAGPGNDSTGKPIYGPYDAQDLVEQFSEELGVAAVPFQMLVYLPEEDRYEEVTKVNKETKTASISGTQVREQYLQNGKQLPEWFTRPEVAEILAETYPPRYRQGVTVWFTGLHNAGKSTTANVLTTLLQEYGRNITLLDGDVVRTHFSEGLGFSREDRDDHVRRIGFVASEITRHGGIVVCAAVSPYRATRNEVRNMIGGENYIEIFVDTPLEVCEQRDTKGLYARARRGEIVGFTGIDDPYEAPQHPELTVETLHHTPEENAHMILDMLIEQGFVRTEEPGLRDN</sequence>
<keyword evidence="5 13" id="KW-0548">Nucleotidyltransferase</keyword>
<evidence type="ECO:0000313" key="14">
    <source>
        <dbReference type="Proteomes" id="UP000215027"/>
    </source>
</evidence>
<dbReference type="EC" id="2.7.1.25" evidence="9"/>
<feature type="binding site" evidence="9">
    <location>
        <begin position="415"/>
        <end position="422"/>
    </location>
    <ligand>
        <name>ATP</name>
        <dbReference type="ChEBI" id="CHEBI:30616"/>
    </ligand>
</feature>
<dbReference type="UniPathway" id="UPA00140">
    <property type="reaction ID" value="UER00205"/>
</dbReference>
<accession>A0A160SZE0</accession>
<keyword evidence="6 9" id="KW-0547">Nucleotide-binding</keyword>
<keyword evidence="4 9" id="KW-0808">Transferase</keyword>
<dbReference type="GO" id="GO:0010134">
    <property type="term" value="P:sulfate assimilation via adenylyl sulfate reduction"/>
    <property type="evidence" value="ECO:0007669"/>
    <property type="project" value="TreeGrafter"/>
</dbReference>
<dbReference type="InterPro" id="IPR002650">
    <property type="entry name" value="Sulphate_adenylyltransferase"/>
</dbReference>
<comment type="similarity">
    <text evidence="9">Belongs to the APS kinase family.</text>
</comment>
<evidence type="ECO:0000313" key="13">
    <source>
        <dbReference type="EMBL" id="CUS02941.2"/>
    </source>
</evidence>
<dbReference type="NCBIfam" id="TIGR00455">
    <property type="entry name" value="apsK"/>
    <property type="match status" value="1"/>
</dbReference>
<dbReference type="GO" id="GO:0004020">
    <property type="term" value="F:adenylylsulfate kinase activity"/>
    <property type="evidence" value="ECO:0007669"/>
    <property type="project" value="UniProtKB-UniRule"/>
</dbReference>
<dbReference type="GO" id="GO:0019379">
    <property type="term" value="P:sulfate assimilation, phosphoadenylyl sulfate reduction by phosphoadenylyl-sulfate reductase (thioredoxin)"/>
    <property type="evidence" value="ECO:0007669"/>
    <property type="project" value="TreeGrafter"/>
</dbReference>